<dbReference type="SUPFAM" id="SSF55060">
    <property type="entry name" value="GHMP Kinase, C-terminal domain"/>
    <property type="match status" value="1"/>
</dbReference>
<dbReference type="GO" id="GO:0005524">
    <property type="term" value="F:ATP binding"/>
    <property type="evidence" value="ECO:0007669"/>
    <property type="project" value="UniProtKB-KW"/>
</dbReference>
<reference evidence="8 9" key="2">
    <citation type="submission" date="2016-07" db="EMBL/GenBank/DDBJ databases">
        <title>Enhancement of antibiotic productionsby engineered nitrateutilization in actinobacteria.</title>
        <authorList>
            <person name="Meng S.C."/>
        </authorList>
    </citation>
    <scope>NUCLEOTIDE SEQUENCE [LARGE SCALE GENOMIC DNA]</scope>
    <source>
        <strain evidence="8 9">NRRL 2936</strain>
    </source>
</reference>
<proteinExistence type="predicted"/>
<dbReference type="InterPro" id="IPR036554">
    <property type="entry name" value="GHMP_kinase_C_sf"/>
</dbReference>
<keyword evidence="9" id="KW-1185">Reference proteome</keyword>
<dbReference type="Proteomes" id="UP000092598">
    <property type="component" value="Chromosome"/>
</dbReference>
<keyword evidence="3" id="KW-0418">Kinase</keyword>
<dbReference type="AlphaFoldDB" id="A9Y8S6"/>
<dbReference type="EMBL" id="CP016438">
    <property type="protein sequence ID" value="ANS62471.1"/>
    <property type="molecule type" value="Genomic_DNA"/>
</dbReference>
<dbReference type="BioCyc" id="MetaCyc:MONOMER-18843"/>
<feature type="domain" description="GHMP kinase C-terminal" evidence="6">
    <location>
        <begin position="225"/>
        <end position="304"/>
    </location>
</feature>
<gene>
    <name evidence="8" type="ORF">SLINC_0247</name>
</gene>
<dbReference type="GO" id="GO:0005829">
    <property type="term" value="C:cytosol"/>
    <property type="evidence" value="ECO:0007669"/>
    <property type="project" value="TreeGrafter"/>
</dbReference>
<keyword evidence="1" id="KW-0808">Transferase</keyword>
<dbReference type="PIRSF" id="PIRSF036406">
    <property type="entry name" value="Hept_kin"/>
    <property type="match status" value="1"/>
</dbReference>
<evidence type="ECO:0000313" key="7">
    <source>
        <dbReference type="EMBL" id="ABX00612.1"/>
    </source>
</evidence>
<keyword evidence="2" id="KW-0547">Nucleotide-binding</keyword>
<dbReference type="KEGG" id="sls:SLINC_0247"/>
<evidence type="ECO:0000256" key="1">
    <source>
        <dbReference type="ARBA" id="ARBA00022679"/>
    </source>
</evidence>
<sequence length="327" mass="34254">MIDVTAPLRLSLAGGGSDLPEHYERHGCRLLAVALTAHVRLRLAEAPEGVTVRAFGTETRAEHASSHPDPLVRAALGYFGIDRGVHLTVESDVAPGSGLGGSGAFLVALATALSHLTGDPLTPAAAARAAFRIERALCGRPVGQQDHWTAASGAAIELRIAPDGTADARPDPELYEALGPLLDHRLLLLRTPLTRSASRPLAAQARALRGKRDMTHIQSLVDDVRKALVAADIARVGALLHEHWTAKRAVSDAMSTPEIDRWYAMVRDHGAYGAKLVGAGGGGHLLVATEAADADRLTTAMAAEGLTRVVVGTHPLGVTAHRGEGRA</sequence>
<evidence type="ECO:0000256" key="2">
    <source>
        <dbReference type="ARBA" id="ARBA00022741"/>
    </source>
</evidence>
<evidence type="ECO:0000256" key="4">
    <source>
        <dbReference type="ARBA" id="ARBA00022840"/>
    </source>
</evidence>
<name>A9Y8S6_STRLN</name>
<dbReference type="InterPro" id="IPR001174">
    <property type="entry name" value="HddA/FKP"/>
</dbReference>
<dbReference type="GO" id="GO:0004335">
    <property type="term" value="F:galactokinase activity"/>
    <property type="evidence" value="ECO:0007669"/>
    <property type="project" value="TreeGrafter"/>
</dbReference>
<evidence type="ECO:0000259" key="6">
    <source>
        <dbReference type="Pfam" id="PF08544"/>
    </source>
</evidence>
<feature type="domain" description="GHMP kinase N-terminal" evidence="5">
    <location>
        <begin position="78"/>
        <end position="153"/>
    </location>
</feature>
<organism evidence="7">
    <name type="scientific">Streptomyces lincolnensis</name>
    <dbReference type="NCBI Taxonomy" id="1915"/>
    <lineage>
        <taxon>Bacteria</taxon>
        <taxon>Bacillati</taxon>
        <taxon>Actinomycetota</taxon>
        <taxon>Actinomycetes</taxon>
        <taxon>Kitasatosporales</taxon>
        <taxon>Streptomycetaceae</taxon>
        <taxon>Streptomyces</taxon>
    </lineage>
</organism>
<dbReference type="InterPro" id="IPR014606">
    <property type="entry name" value="Heptose_7-P_kinase"/>
</dbReference>
<reference evidence="7" key="1">
    <citation type="journal article" date="2008" name="Folia Microbiol. (Praha)">
        <title>Sequence analysis and heterologous expression of the lincomycin biosynthetic cluster of the type strain Streptomyces lincolnensis ATCC 25466.</title>
        <authorList>
            <person name="Koberska M."/>
            <person name="Kopecky J."/>
            <person name="Olsovska J."/>
            <person name="Jelinkova M."/>
            <person name="Ulanova D."/>
            <person name="Man P."/>
            <person name="Flieger M."/>
            <person name="Janata J."/>
        </authorList>
    </citation>
    <scope>NUCLEOTIDE SEQUENCE</scope>
</reference>
<evidence type="ECO:0000256" key="3">
    <source>
        <dbReference type="ARBA" id="ARBA00022777"/>
    </source>
</evidence>
<dbReference type="Pfam" id="PF00288">
    <property type="entry name" value="GHMP_kinases_N"/>
    <property type="match status" value="1"/>
</dbReference>
<dbReference type="InterPro" id="IPR013750">
    <property type="entry name" value="GHMP_kinase_C_dom"/>
</dbReference>
<dbReference type="EMBL" id="EU124663">
    <property type="protein sequence ID" value="ABX00612.1"/>
    <property type="molecule type" value="Genomic_DNA"/>
</dbReference>
<dbReference type="PANTHER" id="PTHR10457">
    <property type="entry name" value="MEVALONATE KINASE/GALACTOKINASE"/>
    <property type="match status" value="1"/>
</dbReference>
<dbReference type="Pfam" id="PF08544">
    <property type="entry name" value="GHMP_kinases_C"/>
    <property type="match status" value="1"/>
</dbReference>
<dbReference type="STRING" id="1915.SLINC_0247"/>
<accession>A9Y8S6</accession>
<dbReference type="PANTHER" id="PTHR10457:SF29">
    <property type="entry name" value="LMBP PROTEIN"/>
    <property type="match status" value="1"/>
</dbReference>
<protein>
    <submittedName>
        <fullName evidence="7">LmbP</fullName>
    </submittedName>
</protein>
<dbReference type="GO" id="GO:0006012">
    <property type="term" value="P:galactose metabolic process"/>
    <property type="evidence" value="ECO:0007669"/>
    <property type="project" value="TreeGrafter"/>
</dbReference>
<dbReference type="Gene3D" id="3.30.230.120">
    <property type="match status" value="1"/>
</dbReference>
<evidence type="ECO:0000259" key="5">
    <source>
        <dbReference type="Pfam" id="PF00288"/>
    </source>
</evidence>
<dbReference type="PRINTS" id="PR00960">
    <property type="entry name" value="LMBPPROTEIN"/>
</dbReference>
<dbReference type="SUPFAM" id="SSF54211">
    <property type="entry name" value="Ribosomal protein S5 domain 2-like"/>
    <property type="match status" value="1"/>
</dbReference>
<dbReference type="RefSeq" id="WP_067425661.1">
    <property type="nucleotide sequence ID" value="NZ_CP016438.1"/>
</dbReference>
<dbReference type="InterPro" id="IPR006204">
    <property type="entry name" value="GHMP_kinase_N_dom"/>
</dbReference>
<evidence type="ECO:0000313" key="8">
    <source>
        <dbReference type="EMBL" id="ANS62471.1"/>
    </source>
</evidence>
<dbReference type="OrthoDB" id="9812992at2"/>
<keyword evidence="4" id="KW-0067">ATP-binding</keyword>
<evidence type="ECO:0000313" key="9">
    <source>
        <dbReference type="Proteomes" id="UP000092598"/>
    </source>
</evidence>
<dbReference type="InterPro" id="IPR020568">
    <property type="entry name" value="Ribosomal_Su5_D2-typ_SF"/>
</dbReference>